<organism evidence="1 2">
    <name type="scientific">Mucilaginibacter paludis DSM 18603</name>
    <dbReference type="NCBI Taxonomy" id="714943"/>
    <lineage>
        <taxon>Bacteria</taxon>
        <taxon>Pseudomonadati</taxon>
        <taxon>Bacteroidota</taxon>
        <taxon>Sphingobacteriia</taxon>
        <taxon>Sphingobacteriales</taxon>
        <taxon>Sphingobacteriaceae</taxon>
        <taxon>Mucilaginibacter</taxon>
    </lineage>
</organism>
<gene>
    <name evidence="1" type="ORF">Mucpa_0916</name>
</gene>
<keyword evidence="2" id="KW-1185">Reference proteome</keyword>
<sequence length="83" mass="9629">MSYTKTTYLQEEHINLKNTILCRNTSEGVFDHFAQTVTSGLPVHRSFPETSHSFHQIQHLLKLFSNVPVPEYSCFLKPLDYKS</sequence>
<dbReference type="Proteomes" id="UP000002774">
    <property type="component" value="Chromosome"/>
</dbReference>
<dbReference type="RefSeq" id="WP_008504730.1">
    <property type="nucleotide sequence ID" value="NZ_CM001403.1"/>
</dbReference>
<accession>H1YBM5</accession>
<dbReference type="HOGENOM" id="CLU_2538877_0_0_10"/>
<reference evidence="1" key="1">
    <citation type="submission" date="2011-09" db="EMBL/GenBank/DDBJ databases">
        <title>The permanent draft genome of Mucilaginibacter paludis DSM 18603.</title>
        <authorList>
            <consortium name="US DOE Joint Genome Institute (JGI-PGF)"/>
            <person name="Lucas S."/>
            <person name="Han J."/>
            <person name="Lapidus A."/>
            <person name="Bruce D."/>
            <person name="Goodwin L."/>
            <person name="Pitluck S."/>
            <person name="Peters L."/>
            <person name="Kyrpides N."/>
            <person name="Mavromatis K."/>
            <person name="Ivanova N."/>
            <person name="Mikhailova N."/>
            <person name="Held B."/>
            <person name="Detter J.C."/>
            <person name="Tapia R."/>
            <person name="Han C."/>
            <person name="Land M."/>
            <person name="Hauser L."/>
            <person name="Markowitz V."/>
            <person name="Cheng J.-F."/>
            <person name="Hugenholtz P."/>
            <person name="Woyke T."/>
            <person name="Wu D."/>
            <person name="Tindall B."/>
            <person name="Brambilla E."/>
            <person name="Klenk H.-P."/>
            <person name="Eisen J.A."/>
        </authorList>
    </citation>
    <scope>NUCLEOTIDE SEQUENCE [LARGE SCALE GENOMIC DNA]</scope>
    <source>
        <strain evidence="1">DSM 18603</strain>
    </source>
</reference>
<name>H1YBM5_9SPHI</name>
<dbReference type="STRING" id="714943.Mucpa_0916"/>
<protein>
    <submittedName>
        <fullName evidence="1">Uncharacterized protein</fullName>
    </submittedName>
</protein>
<proteinExistence type="predicted"/>
<dbReference type="AlphaFoldDB" id="H1YBM5"/>
<evidence type="ECO:0000313" key="1">
    <source>
        <dbReference type="EMBL" id="EHQ25096.1"/>
    </source>
</evidence>
<evidence type="ECO:0000313" key="2">
    <source>
        <dbReference type="Proteomes" id="UP000002774"/>
    </source>
</evidence>
<dbReference type="EMBL" id="CM001403">
    <property type="protein sequence ID" value="EHQ25096.1"/>
    <property type="molecule type" value="Genomic_DNA"/>
</dbReference>